<keyword evidence="8" id="KW-1185">Reference proteome</keyword>
<feature type="region of interest" description="Disordered" evidence="5">
    <location>
        <begin position="80"/>
        <end position="102"/>
    </location>
</feature>
<keyword evidence="2 6" id="KW-0812">Transmembrane</keyword>
<dbReference type="GO" id="GO:0016020">
    <property type="term" value="C:membrane"/>
    <property type="evidence" value="ECO:0007669"/>
    <property type="project" value="UniProtKB-SubCell"/>
</dbReference>
<comment type="subcellular location">
    <subcellularLocation>
        <location evidence="1">Membrane</location>
        <topology evidence="1">Multi-pass membrane protein</topology>
    </subcellularLocation>
</comment>
<evidence type="ECO:0000313" key="8">
    <source>
        <dbReference type="Proteomes" id="UP001283361"/>
    </source>
</evidence>
<feature type="transmembrane region" description="Helical" evidence="6">
    <location>
        <begin position="328"/>
        <end position="348"/>
    </location>
</feature>
<keyword evidence="4 6" id="KW-0472">Membrane</keyword>
<dbReference type="PANTHER" id="PTHR11040:SF44">
    <property type="entry name" value="PROTEIN ZNTC-RELATED"/>
    <property type="match status" value="1"/>
</dbReference>
<name>A0AAE0Z503_9GAST</name>
<feature type="transmembrane region" description="Helical" evidence="6">
    <location>
        <begin position="40"/>
        <end position="64"/>
    </location>
</feature>
<dbReference type="PANTHER" id="PTHR11040">
    <property type="entry name" value="ZINC/IRON TRANSPORTER"/>
    <property type="match status" value="1"/>
</dbReference>
<evidence type="ECO:0000256" key="6">
    <source>
        <dbReference type="SAM" id="Phobius"/>
    </source>
</evidence>
<evidence type="ECO:0000256" key="4">
    <source>
        <dbReference type="ARBA" id="ARBA00023136"/>
    </source>
</evidence>
<gene>
    <name evidence="7" type="ORF">RRG08_051032</name>
</gene>
<dbReference type="Pfam" id="PF02535">
    <property type="entry name" value="Zip"/>
    <property type="match status" value="1"/>
</dbReference>
<dbReference type="EMBL" id="JAWDGP010004628">
    <property type="protein sequence ID" value="KAK3762879.1"/>
    <property type="molecule type" value="Genomic_DNA"/>
</dbReference>
<keyword evidence="3 6" id="KW-1133">Transmembrane helix</keyword>
<dbReference type="Proteomes" id="UP001283361">
    <property type="component" value="Unassembled WGS sequence"/>
</dbReference>
<evidence type="ECO:0000256" key="2">
    <source>
        <dbReference type="ARBA" id="ARBA00022692"/>
    </source>
</evidence>
<evidence type="ECO:0000313" key="7">
    <source>
        <dbReference type="EMBL" id="KAK3762879.1"/>
    </source>
</evidence>
<dbReference type="InterPro" id="IPR003689">
    <property type="entry name" value="ZIP"/>
</dbReference>
<dbReference type="GO" id="GO:0005385">
    <property type="term" value="F:zinc ion transmembrane transporter activity"/>
    <property type="evidence" value="ECO:0007669"/>
    <property type="project" value="TreeGrafter"/>
</dbReference>
<accession>A0AAE0Z503</accession>
<reference evidence="7" key="1">
    <citation type="journal article" date="2023" name="G3 (Bethesda)">
        <title>A reference genome for the long-term kleptoplast-retaining sea slug Elysia crispata morphotype clarki.</title>
        <authorList>
            <person name="Eastman K.E."/>
            <person name="Pendleton A.L."/>
            <person name="Shaikh M.A."/>
            <person name="Suttiyut T."/>
            <person name="Ogas R."/>
            <person name="Tomko P."/>
            <person name="Gavelis G."/>
            <person name="Widhalm J.R."/>
            <person name="Wisecaver J.H."/>
        </authorList>
    </citation>
    <scope>NUCLEOTIDE SEQUENCE</scope>
    <source>
        <strain evidence="7">ECLA1</strain>
    </source>
</reference>
<proteinExistence type="predicted"/>
<feature type="compositionally biased region" description="Polar residues" evidence="5">
    <location>
        <begin position="84"/>
        <end position="102"/>
    </location>
</feature>
<evidence type="ECO:0000256" key="3">
    <source>
        <dbReference type="ARBA" id="ARBA00022989"/>
    </source>
</evidence>
<sequence>MDTLQLKILAGFMFLISALFFGLTPFILIRSIWSGTNRSVGLLTQHLHALAAGVLLATCLLHLLPESVQAVNRAVAVTSERENQPISDETNTSKAQSNSNCEQVSGNNVIDNDGLYPIAELMVALGFLFIHCLDSIIKSWQAIKNHEEVEEAELDNAMGWTGDRQLLAHDHFREQASDRTKLLMKSVSESENGHFTENKINPCDENSTDEEESLRQISRCSRVPSNSKDISESGEAHPLAEQQHLDKLKNFKSTGPRVRSIALVAALCIHGFFDGVLLGLQTSEGVLLTLMLALTLHKSFVAVSLSLTLSNNYQAKDKKKTPIYSIEILYIFLFSCTAPLGLAVSSVFVHTAFDLTMGDSAGDGSVSALPGCLQAFAVGTFIYVTFSELTEHSKHQNVFSNERRRKLLIRTLIDHAFLLFGFSLMAGLRAALDN</sequence>
<feature type="transmembrane region" description="Helical" evidence="6">
    <location>
        <begin position="286"/>
        <end position="307"/>
    </location>
</feature>
<feature type="transmembrane region" description="Helical" evidence="6">
    <location>
        <begin position="6"/>
        <end position="28"/>
    </location>
</feature>
<feature type="transmembrane region" description="Helical" evidence="6">
    <location>
        <begin position="407"/>
        <end position="432"/>
    </location>
</feature>
<organism evidence="7 8">
    <name type="scientific">Elysia crispata</name>
    <name type="common">lettuce slug</name>
    <dbReference type="NCBI Taxonomy" id="231223"/>
    <lineage>
        <taxon>Eukaryota</taxon>
        <taxon>Metazoa</taxon>
        <taxon>Spiralia</taxon>
        <taxon>Lophotrochozoa</taxon>
        <taxon>Mollusca</taxon>
        <taxon>Gastropoda</taxon>
        <taxon>Heterobranchia</taxon>
        <taxon>Euthyneura</taxon>
        <taxon>Panpulmonata</taxon>
        <taxon>Sacoglossa</taxon>
        <taxon>Placobranchoidea</taxon>
        <taxon>Plakobranchidae</taxon>
        <taxon>Elysia</taxon>
    </lineage>
</organism>
<evidence type="ECO:0000256" key="1">
    <source>
        <dbReference type="ARBA" id="ARBA00004141"/>
    </source>
</evidence>
<dbReference type="AlphaFoldDB" id="A0AAE0Z503"/>
<comment type="caution">
    <text evidence="7">The sequence shown here is derived from an EMBL/GenBank/DDBJ whole genome shotgun (WGS) entry which is preliminary data.</text>
</comment>
<protein>
    <submittedName>
        <fullName evidence="7">Uncharacterized protein</fullName>
    </submittedName>
</protein>
<feature type="transmembrane region" description="Helical" evidence="6">
    <location>
        <begin position="261"/>
        <end position="280"/>
    </location>
</feature>
<evidence type="ECO:0000256" key="5">
    <source>
        <dbReference type="SAM" id="MobiDB-lite"/>
    </source>
</evidence>
<feature type="transmembrane region" description="Helical" evidence="6">
    <location>
        <begin position="368"/>
        <end position="386"/>
    </location>
</feature>